<dbReference type="GO" id="GO:0020037">
    <property type="term" value="F:heme binding"/>
    <property type="evidence" value="ECO:0007669"/>
    <property type="project" value="InterPro"/>
</dbReference>
<dbReference type="Proteomes" id="UP000298390">
    <property type="component" value="Unassembled WGS sequence"/>
</dbReference>
<comment type="similarity">
    <text evidence="3">Belongs to the cytochrome P450 family.</text>
</comment>
<reference evidence="13 14" key="1">
    <citation type="submission" date="2019-01" db="EMBL/GenBank/DDBJ databases">
        <title>Genome sequencing of the rare red list fungi Fomitopsis rosea.</title>
        <authorList>
            <person name="Buettner E."/>
            <person name="Kellner H."/>
        </authorList>
    </citation>
    <scope>NUCLEOTIDE SEQUENCE [LARGE SCALE GENOMIC DNA]</scope>
    <source>
        <strain evidence="13 14">DSM 105464</strain>
    </source>
</reference>
<dbReference type="GO" id="GO:0016020">
    <property type="term" value="C:membrane"/>
    <property type="evidence" value="ECO:0007669"/>
    <property type="project" value="UniProtKB-SubCell"/>
</dbReference>
<keyword evidence="5 12" id="KW-0812">Transmembrane</keyword>
<evidence type="ECO:0000256" key="11">
    <source>
        <dbReference type="ARBA" id="ARBA00023136"/>
    </source>
</evidence>
<organism evidence="13 14">
    <name type="scientific">Rhodofomes roseus</name>
    <dbReference type="NCBI Taxonomy" id="34475"/>
    <lineage>
        <taxon>Eukaryota</taxon>
        <taxon>Fungi</taxon>
        <taxon>Dikarya</taxon>
        <taxon>Basidiomycota</taxon>
        <taxon>Agaricomycotina</taxon>
        <taxon>Agaricomycetes</taxon>
        <taxon>Polyporales</taxon>
        <taxon>Rhodofomes</taxon>
    </lineage>
</organism>
<dbReference type="InterPro" id="IPR001128">
    <property type="entry name" value="Cyt_P450"/>
</dbReference>
<name>A0A4Y9Z774_9APHY</name>
<keyword evidence="11 12" id="KW-0472">Membrane</keyword>
<keyword evidence="9" id="KW-0408">Iron</keyword>
<keyword evidence="6" id="KW-0479">Metal-binding</keyword>
<evidence type="ECO:0000256" key="2">
    <source>
        <dbReference type="ARBA" id="ARBA00004370"/>
    </source>
</evidence>
<dbReference type="GO" id="GO:0005506">
    <property type="term" value="F:iron ion binding"/>
    <property type="evidence" value="ECO:0007669"/>
    <property type="project" value="InterPro"/>
</dbReference>
<dbReference type="Gene3D" id="1.10.630.10">
    <property type="entry name" value="Cytochrome P450"/>
    <property type="match status" value="1"/>
</dbReference>
<evidence type="ECO:0000256" key="3">
    <source>
        <dbReference type="ARBA" id="ARBA00010617"/>
    </source>
</evidence>
<gene>
    <name evidence="13" type="ORF">EVJ58_g256</name>
</gene>
<keyword evidence="10" id="KW-0503">Monooxygenase</keyword>
<dbReference type="PANTHER" id="PTHR46300:SF2">
    <property type="entry name" value="CYTOCHROME P450 MONOOXYGENASE ALNH-RELATED"/>
    <property type="match status" value="1"/>
</dbReference>
<dbReference type="PANTHER" id="PTHR46300">
    <property type="entry name" value="P450, PUTATIVE (EUROFUNG)-RELATED-RELATED"/>
    <property type="match status" value="1"/>
</dbReference>
<dbReference type="SUPFAM" id="SSF48264">
    <property type="entry name" value="Cytochrome P450"/>
    <property type="match status" value="1"/>
</dbReference>
<dbReference type="InterPro" id="IPR036396">
    <property type="entry name" value="Cyt_P450_sf"/>
</dbReference>
<comment type="cofactor">
    <cofactor evidence="1">
        <name>heme</name>
        <dbReference type="ChEBI" id="CHEBI:30413"/>
    </cofactor>
</comment>
<dbReference type="InterPro" id="IPR050364">
    <property type="entry name" value="Cytochrome_P450_fung"/>
</dbReference>
<proteinExistence type="inferred from homology"/>
<dbReference type="EMBL" id="SEKV01000006">
    <property type="protein sequence ID" value="TFY69693.1"/>
    <property type="molecule type" value="Genomic_DNA"/>
</dbReference>
<dbReference type="STRING" id="34475.A0A4Y9Z774"/>
<keyword evidence="4" id="KW-0349">Heme</keyword>
<evidence type="ECO:0000256" key="10">
    <source>
        <dbReference type="ARBA" id="ARBA00023033"/>
    </source>
</evidence>
<dbReference type="AlphaFoldDB" id="A0A4Y9Z774"/>
<comment type="caution">
    <text evidence="13">The sequence shown here is derived from an EMBL/GenBank/DDBJ whole genome shotgun (WGS) entry which is preliminary data.</text>
</comment>
<evidence type="ECO:0000256" key="12">
    <source>
        <dbReference type="SAM" id="Phobius"/>
    </source>
</evidence>
<evidence type="ECO:0000256" key="8">
    <source>
        <dbReference type="ARBA" id="ARBA00023002"/>
    </source>
</evidence>
<sequence>MDPPPPPVSNVPLMVGSALLSGAAASVALALCVLYSVYLKMSKRRDLPPGPPRVPFLGNIHQLPQLYQHKTFMEWAAQYGDVIYAEFFTQPTIIISSVKAAYDLMEKRGAKYSNRPRFVRNIELIGWTGNIAFRQYDDGWRRHRKLLNKE</sequence>
<dbReference type="Pfam" id="PF00067">
    <property type="entry name" value="p450"/>
    <property type="match status" value="1"/>
</dbReference>
<evidence type="ECO:0000256" key="1">
    <source>
        <dbReference type="ARBA" id="ARBA00001971"/>
    </source>
</evidence>
<keyword evidence="7 12" id="KW-1133">Transmembrane helix</keyword>
<evidence type="ECO:0000256" key="9">
    <source>
        <dbReference type="ARBA" id="ARBA00023004"/>
    </source>
</evidence>
<dbReference type="GO" id="GO:0016705">
    <property type="term" value="F:oxidoreductase activity, acting on paired donors, with incorporation or reduction of molecular oxygen"/>
    <property type="evidence" value="ECO:0007669"/>
    <property type="project" value="InterPro"/>
</dbReference>
<comment type="subcellular location">
    <subcellularLocation>
        <location evidence="2">Membrane</location>
    </subcellularLocation>
</comment>
<accession>A0A4Y9Z774</accession>
<evidence type="ECO:0000256" key="6">
    <source>
        <dbReference type="ARBA" id="ARBA00022723"/>
    </source>
</evidence>
<evidence type="ECO:0000256" key="5">
    <source>
        <dbReference type="ARBA" id="ARBA00022692"/>
    </source>
</evidence>
<evidence type="ECO:0000256" key="7">
    <source>
        <dbReference type="ARBA" id="ARBA00022989"/>
    </source>
</evidence>
<evidence type="ECO:0000256" key="4">
    <source>
        <dbReference type="ARBA" id="ARBA00022617"/>
    </source>
</evidence>
<feature type="transmembrane region" description="Helical" evidence="12">
    <location>
        <begin position="12"/>
        <end position="38"/>
    </location>
</feature>
<evidence type="ECO:0008006" key="15">
    <source>
        <dbReference type="Google" id="ProtNLM"/>
    </source>
</evidence>
<keyword evidence="8" id="KW-0560">Oxidoreductase</keyword>
<evidence type="ECO:0000313" key="13">
    <source>
        <dbReference type="EMBL" id="TFY69693.1"/>
    </source>
</evidence>
<protein>
    <recommendedName>
        <fullName evidence="15">Cytochrome P450</fullName>
    </recommendedName>
</protein>
<dbReference type="GO" id="GO:0004497">
    <property type="term" value="F:monooxygenase activity"/>
    <property type="evidence" value="ECO:0007669"/>
    <property type="project" value="UniProtKB-KW"/>
</dbReference>
<evidence type="ECO:0000313" key="14">
    <source>
        <dbReference type="Proteomes" id="UP000298390"/>
    </source>
</evidence>